<dbReference type="AlphaFoldDB" id="A0A0K1ENS8"/>
<feature type="compositionally biased region" description="Pro residues" evidence="1">
    <location>
        <begin position="44"/>
        <end position="56"/>
    </location>
</feature>
<feature type="region of interest" description="Disordered" evidence="1">
    <location>
        <begin position="30"/>
        <end position="95"/>
    </location>
</feature>
<gene>
    <name evidence="3" type="ORF">CMC5_065300</name>
</gene>
<feature type="compositionally biased region" description="Basic and acidic residues" evidence="1">
    <location>
        <begin position="85"/>
        <end position="95"/>
    </location>
</feature>
<name>A0A0K1ENS8_CHOCO</name>
<keyword evidence="4" id="KW-1185">Reference proteome</keyword>
<sequence>MRFRFAWSSVRTLGLALTLVGMSVSTAHAQGQPWTQPAGAGVPAAPPGQAPAPSPYDPSMQAGGLAPPPPMQEPPPATEVPPSETEQRLDDAKKDDSGRGLEFFYFNVEGGFQQVGLSTFSANEDELTAGLVSTSASGGMVGAGLGLRLFALTLGARARAGFFSNYQLFSVGGEVGLHIPLGRLDPHIDLGFGYAGLGSVTGAISGVEDAVSIRGFYGRIGGGLDIYLTRVLSIGANVSGELMGLTRPGLSAAQVERLQSGSGGDPQQVRADVLAADGSSLGSALAITAVIGLHL</sequence>
<protein>
    <recommendedName>
        <fullName evidence="5">Outer membrane protein beta-barrel domain-containing protein</fullName>
    </recommendedName>
</protein>
<feature type="chain" id="PRO_5005459754" description="Outer membrane protein beta-barrel domain-containing protein" evidence="2">
    <location>
        <begin position="30"/>
        <end position="295"/>
    </location>
</feature>
<proteinExistence type="predicted"/>
<evidence type="ECO:0000313" key="3">
    <source>
        <dbReference type="EMBL" id="AKT42307.1"/>
    </source>
</evidence>
<dbReference type="Proteomes" id="UP000067626">
    <property type="component" value="Chromosome"/>
</dbReference>
<dbReference type="EMBL" id="CP012159">
    <property type="protein sequence ID" value="AKT42307.1"/>
    <property type="molecule type" value="Genomic_DNA"/>
</dbReference>
<accession>A0A0K1ENS8</accession>
<evidence type="ECO:0000256" key="1">
    <source>
        <dbReference type="SAM" id="MobiDB-lite"/>
    </source>
</evidence>
<feature type="signal peptide" evidence="2">
    <location>
        <begin position="1"/>
        <end position="29"/>
    </location>
</feature>
<feature type="compositionally biased region" description="Pro residues" evidence="1">
    <location>
        <begin position="66"/>
        <end position="79"/>
    </location>
</feature>
<keyword evidence="2" id="KW-0732">Signal</keyword>
<evidence type="ECO:0000256" key="2">
    <source>
        <dbReference type="SAM" id="SignalP"/>
    </source>
</evidence>
<reference evidence="3 4" key="1">
    <citation type="submission" date="2015-07" db="EMBL/GenBank/DDBJ databases">
        <title>Genome analysis of myxobacterium Chondromyces crocatus Cm c5 reveals a high potential for natural compound synthesis and the genetic basis for the loss of fruiting body formation.</title>
        <authorList>
            <person name="Zaburannyi N."/>
            <person name="Bunk B."/>
            <person name="Maier J."/>
            <person name="Overmann J."/>
            <person name="Mueller R."/>
        </authorList>
    </citation>
    <scope>NUCLEOTIDE SEQUENCE [LARGE SCALE GENOMIC DNA]</scope>
    <source>
        <strain evidence="3 4">Cm c5</strain>
    </source>
</reference>
<evidence type="ECO:0000313" key="4">
    <source>
        <dbReference type="Proteomes" id="UP000067626"/>
    </source>
</evidence>
<evidence type="ECO:0008006" key="5">
    <source>
        <dbReference type="Google" id="ProtNLM"/>
    </source>
</evidence>
<organism evidence="3 4">
    <name type="scientific">Chondromyces crocatus</name>
    <dbReference type="NCBI Taxonomy" id="52"/>
    <lineage>
        <taxon>Bacteria</taxon>
        <taxon>Pseudomonadati</taxon>
        <taxon>Myxococcota</taxon>
        <taxon>Polyangia</taxon>
        <taxon>Polyangiales</taxon>
        <taxon>Polyangiaceae</taxon>
        <taxon>Chondromyces</taxon>
    </lineage>
</organism>
<dbReference type="KEGG" id="ccro:CMC5_065300"/>
<dbReference type="STRING" id="52.CMC5_065300"/>